<organism evidence="1 2">
    <name type="scientific">Pleurodeles waltl</name>
    <name type="common">Iberian ribbed newt</name>
    <dbReference type="NCBI Taxonomy" id="8319"/>
    <lineage>
        <taxon>Eukaryota</taxon>
        <taxon>Metazoa</taxon>
        <taxon>Chordata</taxon>
        <taxon>Craniata</taxon>
        <taxon>Vertebrata</taxon>
        <taxon>Euteleostomi</taxon>
        <taxon>Amphibia</taxon>
        <taxon>Batrachia</taxon>
        <taxon>Caudata</taxon>
        <taxon>Salamandroidea</taxon>
        <taxon>Salamandridae</taxon>
        <taxon>Pleurodelinae</taxon>
        <taxon>Pleurodeles</taxon>
    </lineage>
</organism>
<gene>
    <name evidence="1" type="ORF">NDU88_005542</name>
</gene>
<dbReference type="Proteomes" id="UP001066276">
    <property type="component" value="Chromosome 4_2"/>
</dbReference>
<keyword evidence="2" id="KW-1185">Reference proteome</keyword>
<evidence type="ECO:0000313" key="2">
    <source>
        <dbReference type="Proteomes" id="UP001066276"/>
    </source>
</evidence>
<evidence type="ECO:0000313" key="1">
    <source>
        <dbReference type="EMBL" id="KAJ1165113.1"/>
    </source>
</evidence>
<reference evidence="1" key="1">
    <citation type="journal article" date="2022" name="bioRxiv">
        <title>Sequencing and chromosome-scale assembly of the giantPleurodeles waltlgenome.</title>
        <authorList>
            <person name="Brown T."/>
            <person name="Elewa A."/>
            <person name="Iarovenko S."/>
            <person name="Subramanian E."/>
            <person name="Araus A.J."/>
            <person name="Petzold A."/>
            <person name="Susuki M."/>
            <person name="Suzuki K.-i.T."/>
            <person name="Hayashi T."/>
            <person name="Toyoda A."/>
            <person name="Oliveira C."/>
            <person name="Osipova E."/>
            <person name="Leigh N.D."/>
            <person name="Simon A."/>
            <person name="Yun M.H."/>
        </authorList>
    </citation>
    <scope>NUCLEOTIDE SEQUENCE</scope>
    <source>
        <strain evidence="1">20211129_DDA</strain>
        <tissue evidence="1">Liver</tissue>
    </source>
</reference>
<dbReference type="AlphaFoldDB" id="A0AAV7SM03"/>
<name>A0AAV7SM03_PLEWA</name>
<dbReference type="EMBL" id="JANPWB010000008">
    <property type="protein sequence ID" value="KAJ1165113.1"/>
    <property type="molecule type" value="Genomic_DNA"/>
</dbReference>
<sequence>MWLFRGLDLLWQLEEGEGQAASGRAGARPAQNAYPQCLSDPKMQALCEAGLGPRRFRSRGTLLEGVEADPSTEALDCVALDPSRAMVAWGPPQDIQKMTQQCWKGGKWERPDEVYGVVGPGHNAPPPPQWGICRLLPSCLPPLREQLDTSQSMKISGASRGRQIG</sequence>
<accession>A0AAV7SM03</accession>
<proteinExistence type="predicted"/>
<protein>
    <submittedName>
        <fullName evidence="1">Uncharacterized protein</fullName>
    </submittedName>
</protein>
<comment type="caution">
    <text evidence="1">The sequence shown here is derived from an EMBL/GenBank/DDBJ whole genome shotgun (WGS) entry which is preliminary data.</text>
</comment>